<evidence type="ECO:0000313" key="1">
    <source>
        <dbReference type="EMBL" id="EOB07358.1"/>
    </source>
</evidence>
<organism evidence="1 2">
    <name type="scientific">Anas platyrhynchos</name>
    <name type="common">Mallard</name>
    <name type="synonym">Anas boschas</name>
    <dbReference type="NCBI Taxonomy" id="8839"/>
    <lineage>
        <taxon>Eukaryota</taxon>
        <taxon>Metazoa</taxon>
        <taxon>Chordata</taxon>
        <taxon>Craniata</taxon>
        <taxon>Vertebrata</taxon>
        <taxon>Euteleostomi</taxon>
        <taxon>Archelosauria</taxon>
        <taxon>Archosauria</taxon>
        <taxon>Dinosauria</taxon>
        <taxon>Saurischia</taxon>
        <taxon>Theropoda</taxon>
        <taxon>Coelurosauria</taxon>
        <taxon>Aves</taxon>
        <taxon>Neognathae</taxon>
        <taxon>Galloanserae</taxon>
        <taxon>Anseriformes</taxon>
        <taxon>Anatidae</taxon>
        <taxon>Anatinae</taxon>
        <taxon>Anas</taxon>
    </lineage>
</organism>
<reference evidence="2" key="1">
    <citation type="journal article" date="2013" name="Nat. Genet.">
        <title>The duck genome and transcriptome provide insight into an avian influenza virus reservoir species.</title>
        <authorList>
            <person name="Huang Y."/>
            <person name="Li Y."/>
            <person name="Burt D.W."/>
            <person name="Chen H."/>
            <person name="Zhang Y."/>
            <person name="Qian W."/>
            <person name="Kim H."/>
            <person name="Gan S."/>
            <person name="Zhao Y."/>
            <person name="Li J."/>
            <person name="Yi K."/>
            <person name="Feng H."/>
            <person name="Zhu P."/>
            <person name="Li B."/>
            <person name="Liu Q."/>
            <person name="Fairley S."/>
            <person name="Magor K.E."/>
            <person name="Du Z."/>
            <person name="Hu X."/>
            <person name="Goodman L."/>
            <person name="Tafer H."/>
            <person name="Vignal A."/>
            <person name="Lee T."/>
            <person name="Kim K.W."/>
            <person name="Sheng Z."/>
            <person name="An Y."/>
            <person name="Searle S."/>
            <person name="Herrero J."/>
            <person name="Groenen M.A."/>
            <person name="Crooijmans R.P."/>
            <person name="Faraut T."/>
            <person name="Cai Q."/>
            <person name="Webster R.G."/>
            <person name="Aldridge J.R."/>
            <person name="Warren W.C."/>
            <person name="Bartschat S."/>
            <person name="Kehr S."/>
            <person name="Marz M."/>
            <person name="Stadler P.F."/>
            <person name="Smith J."/>
            <person name="Kraus R.H."/>
            <person name="Zhao Y."/>
            <person name="Ren L."/>
            <person name="Fei J."/>
            <person name="Morisson M."/>
            <person name="Kaiser P."/>
            <person name="Griffin D.K."/>
            <person name="Rao M."/>
            <person name="Pitel F."/>
            <person name="Wang J."/>
            <person name="Li N."/>
        </authorList>
    </citation>
    <scope>NUCLEOTIDE SEQUENCE [LARGE SCALE GENOMIC DNA]</scope>
</reference>
<gene>
    <name evidence="1" type="ORF">Anapl_13447</name>
</gene>
<protein>
    <submittedName>
        <fullName evidence="1">Uncharacterized protein</fullName>
    </submittedName>
</protein>
<dbReference type="Proteomes" id="UP000296049">
    <property type="component" value="Unassembled WGS sequence"/>
</dbReference>
<keyword evidence="2" id="KW-1185">Reference proteome</keyword>
<dbReference type="EMBL" id="KB742535">
    <property type="protein sequence ID" value="EOB07358.1"/>
    <property type="molecule type" value="Genomic_DNA"/>
</dbReference>
<name>R0M3Y8_ANAPL</name>
<accession>R0M3Y8</accession>
<proteinExistence type="predicted"/>
<sequence>MEEKAAELTVGEHGRISAEPGCKNSVLLPEITLVSENSALLDSKDSDFVDSIKEIQLNASFEKSLYDPTFLAQLTSTDNCLGEKGLHKLLLLPRICTSESELKKRLLHRQHSGILTSVTSSSDGHQQRGKKRSCDIDGLLELVHNIFRGTGESTEMQTSRHRCKELARYHILKLFSKHSLNPPFSPCPQHSPAASLTTFSSLQNSSSEAEQWQEQLSGECLESPQPLRDKWDDVWRPQVERWQSPL</sequence>
<dbReference type="AlphaFoldDB" id="R0M3Y8"/>
<evidence type="ECO:0000313" key="2">
    <source>
        <dbReference type="Proteomes" id="UP000296049"/>
    </source>
</evidence>